<evidence type="ECO:0000313" key="4">
    <source>
        <dbReference type="RefSeq" id="XP_021847652.2"/>
    </source>
</evidence>
<dbReference type="Gene3D" id="3.30.420.10">
    <property type="entry name" value="Ribonuclease H-like superfamily/Ribonuclease H"/>
    <property type="match status" value="1"/>
</dbReference>
<dbReference type="GO" id="GO:0003676">
    <property type="term" value="F:nucleic acid binding"/>
    <property type="evidence" value="ECO:0007669"/>
    <property type="project" value="InterPro"/>
</dbReference>
<dbReference type="Pfam" id="PF13966">
    <property type="entry name" value="zf-RVT"/>
    <property type="match status" value="1"/>
</dbReference>
<proteinExistence type="predicted"/>
<evidence type="ECO:0000259" key="1">
    <source>
        <dbReference type="Pfam" id="PF13456"/>
    </source>
</evidence>
<sequence>MGRLGTKRYPNGMKLGGPMYFSPMNMMVGSNFGFEAQKAQFCSRSSVCAPEGFRVLQMGLEHSSLTTQCNHTQEIQNPSCWKVIHRVLPTKINLRKRGVAVDDKCPLCDNAAESEEHLFRLYPIAQMVWRASNLGIFSEAQHTVHMSEWIIIFLNYFYNQDGKDNTRIVQLISIMWAIWLHRNEILFRGVSVNPNNILDLAQSHVQRWNRMKEVKEALISQQSQSQKPDSRGQVTMWRTGTCHTRDFFSIVVDAAWNRKKKVKNKQWEASIGWAEDVNQVAICSGAKRIFAQDALQAECYAILEGIKMASEISQNVVVKTDCKQAVEALINVQKAPSNIITLVEDIQLEARKLDYLVCMKVSRDVVAKAHTLAQQERKGFSG</sequence>
<feature type="domain" description="Reverse transcriptase zinc-binding" evidence="2">
    <location>
        <begin position="80"/>
        <end position="129"/>
    </location>
</feature>
<dbReference type="GO" id="GO:0004523">
    <property type="term" value="F:RNA-DNA hybrid ribonuclease activity"/>
    <property type="evidence" value="ECO:0007669"/>
    <property type="project" value="InterPro"/>
</dbReference>
<dbReference type="InterPro" id="IPR052929">
    <property type="entry name" value="RNase_H-like_EbsB-rel"/>
</dbReference>
<name>A0A9R0IEH3_SPIOL</name>
<dbReference type="SUPFAM" id="SSF53098">
    <property type="entry name" value="Ribonuclease H-like"/>
    <property type="match status" value="1"/>
</dbReference>
<dbReference type="RefSeq" id="XP_021847652.2">
    <property type="nucleotide sequence ID" value="XM_021991960.2"/>
</dbReference>
<protein>
    <recommendedName>
        <fullName evidence="5">RNase H type-1 domain-containing protein</fullName>
    </recommendedName>
</protein>
<feature type="domain" description="RNase H type-1" evidence="1">
    <location>
        <begin position="266"/>
        <end position="374"/>
    </location>
</feature>
<dbReference type="KEGG" id="soe:110787351"/>
<dbReference type="CDD" id="cd06222">
    <property type="entry name" value="RNase_H_like"/>
    <property type="match status" value="1"/>
</dbReference>
<dbReference type="AlphaFoldDB" id="A0A9R0IEH3"/>
<evidence type="ECO:0000313" key="3">
    <source>
        <dbReference type="Proteomes" id="UP000813463"/>
    </source>
</evidence>
<reference evidence="3" key="1">
    <citation type="journal article" date="2021" name="Nat. Commun.">
        <title>Genomic analyses provide insights into spinach domestication and the genetic basis of agronomic traits.</title>
        <authorList>
            <person name="Cai X."/>
            <person name="Sun X."/>
            <person name="Xu C."/>
            <person name="Sun H."/>
            <person name="Wang X."/>
            <person name="Ge C."/>
            <person name="Zhang Z."/>
            <person name="Wang Q."/>
            <person name="Fei Z."/>
            <person name="Jiao C."/>
            <person name="Wang Q."/>
        </authorList>
    </citation>
    <scope>NUCLEOTIDE SEQUENCE [LARGE SCALE GENOMIC DNA]</scope>
    <source>
        <strain evidence="3">cv. Varoflay</strain>
    </source>
</reference>
<keyword evidence="3" id="KW-1185">Reference proteome</keyword>
<dbReference type="Proteomes" id="UP000813463">
    <property type="component" value="Chromosome 3"/>
</dbReference>
<dbReference type="PANTHER" id="PTHR47074">
    <property type="entry name" value="BNAC02G40300D PROTEIN"/>
    <property type="match status" value="1"/>
</dbReference>
<dbReference type="PANTHER" id="PTHR47074:SF11">
    <property type="entry name" value="REVERSE TRANSCRIPTASE-LIKE PROTEIN"/>
    <property type="match status" value="1"/>
</dbReference>
<accession>A0A9R0IEH3</accession>
<reference evidence="4" key="2">
    <citation type="submission" date="2025-08" db="UniProtKB">
        <authorList>
            <consortium name="RefSeq"/>
        </authorList>
    </citation>
    <scope>IDENTIFICATION</scope>
    <source>
        <tissue evidence="4">Leaf</tissue>
    </source>
</reference>
<gene>
    <name evidence="4" type="primary">LOC110787351</name>
</gene>
<dbReference type="InterPro" id="IPR002156">
    <property type="entry name" value="RNaseH_domain"/>
</dbReference>
<dbReference type="InterPro" id="IPR026960">
    <property type="entry name" value="RVT-Znf"/>
</dbReference>
<dbReference type="Pfam" id="PF13456">
    <property type="entry name" value="RVT_3"/>
    <property type="match status" value="1"/>
</dbReference>
<evidence type="ECO:0000259" key="2">
    <source>
        <dbReference type="Pfam" id="PF13966"/>
    </source>
</evidence>
<dbReference type="InterPro" id="IPR036397">
    <property type="entry name" value="RNaseH_sf"/>
</dbReference>
<organism evidence="3 4">
    <name type="scientific">Spinacia oleracea</name>
    <name type="common">Spinach</name>
    <dbReference type="NCBI Taxonomy" id="3562"/>
    <lineage>
        <taxon>Eukaryota</taxon>
        <taxon>Viridiplantae</taxon>
        <taxon>Streptophyta</taxon>
        <taxon>Embryophyta</taxon>
        <taxon>Tracheophyta</taxon>
        <taxon>Spermatophyta</taxon>
        <taxon>Magnoliopsida</taxon>
        <taxon>eudicotyledons</taxon>
        <taxon>Gunneridae</taxon>
        <taxon>Pentapetalae</taxon>
        <taxon>Caryophyllales</taxon>
        <taxon>Chenopodiaceae</taxon>
        <taxon>Chenopodioideae</taxon>
        <taxon>Anserineae</taxon>
        <taxon>Spinacia</taxon>
    </lineage>
</organism>
<dbReference type="InterPro" id="IPR044730">
    <property type="entry name" value="RNase_H-like_dom_plant"/>
</dbReference>
<dbReference type="InterPro" id="IPR012337">
    <property type="entry name" value="RNaseH-like_sf"/>
</dbReference>
<dbReference type="GeneID" id="110787351"/>
<evidence type="ECO:0008006" key="5">
    <source>
        <dbReference type="Google" id="ProtNLM"/>
    </source>
</evidence>